<dbReference type="OrthoDB" id="2634573at2759"/>
<sequence length="135" mass="14742">FQHVVVTDVDGNAPAHELRAAALRHRRASLLHTNLKVKRTSFASVADSFASVSSAAVHTVAERVSKGDFSTAYTPEEEKVRRLLKEVNGVTSHVPGSGSARAVMRNEIRGLMFDKGLPNFYITINPADVYNPIVK</sequence>
<organism evidence="2 3">
    <name type="scientific">Suillus luteus UH-Slu-Lm8-n1</name>
    <dbReference type="NCBI Taxonomy" id="930992"/>
    <lineage>
        <taxon>Eukaryota</taxon>
        <taxon>Fungi</taxon>
        <taxon>Dikarya</taxon>
        <taxon>Basidiomycota</taxon>
        <taxon>Agaricomycotina</taxon>
        <taxon>Agaricomycetes</taxon>
        <taxon>Agaricomycetidae</taxon>
        <taxon>Boletales</taxon>
        <taxon>Suillineae</taxon>
        <taxon>Suillaceae</taxon>
        <taxon>Suillus</taxon>
    </lineage>
</organism>
<feature type="non-terminal residue" evidence="2">
    <location>
        <position position="135"/>
    </location>
</feature>
<dbReference type="EMBL" id="KN835844">
    <property type="protein sequence ID" value="KIK33915.1"/>
    <property type="molecule type" value="Genomic_DNA"/>
</dbReference>
<proteinExistence type="predicted"/>
<dbReference type="InParanoid" id="A0A0C9Z8V7"/>
<dbReference type="InterPro" id="IPR025476">
    <property type="entry name" value="Helitron_helicase-like"/>
</dbReference>
<keyword evidence="3" id="KW-1185">Reference proteome</keyword>
<protein>
    <recommendedName>
        <fullName evidence="1">Helitron helicase-like domain-containing protein</fullName>
    </recommendedName>
</protein>
<accession>A0A0C9Z8V7</accession>
<dbReference type="AlphaFoldDB" id="A0A0C9Z8V7"/>
<feature type="non-terminal residue" evidence="2">
    <location>
        <position position="1"/>
    </location>
</feature>
<gene>
    <name evidence="2" type="ORF">CY34DRAFT_60120</name>
</gene>
<dbReference type="HOGENOM" id="CLU_142960_0_0_1"/>
<name>A0A0C9Z8V7_9AGAM</name>
<dbReference type="STRING" id="930992.A0A0C9Z8V7"/>
<reference evidence="3" key="2">
    <citation type="submission" date="2015-01" db="EMBL/GenBank/DDBJ databases">
        <title>Evolutionary Origins and Diversification of the Mycorrhizal Mutualists.</title>
        <authorList>
            <consortium name="DOE Joint Genome Institute"/>
            <consortium name="Mycorrhizal Genomics Consortium"/>
            <person name="Kohler A."/>
            <person name="Kuo A."/>
            <person name="Nagy L.G."/>
            <person name="Floudas D."/>
            <person name="Copeland A."/>
            <person name="Barry K.W."/>
            <person name="Cichocki N."/>
            <person name="Veneault-Fourrey C."/>
            <person name="LaButti K."/>
            <person name="Lindquist E.A."/>
            <person name="Lipzen A."/>
            <person name="Lundell T."/>
            <person name="Morin E."/>
            <person name="Murat C."/>
            <person name="Riley R."/>
            <person name="Ohm R."/>
            <person name="Sun H."/>
            <person name="Tunlid A."/>
            <person name="Henrissat B."/>
            <person name="Grigoriev I.V."/>
            <person name="Hibbett D.S."/>
            <person name="Martin F."/>
        </authorList>
    </citation>
    <scope>NUCLEOTIDE SEQUENCE [LARGE SCALE GENOMIC DNA]</scope>
    <source>
        <strain evidence="3">UH-Slu-Lm8-n1</strain>
    </source>
</reference>
<dbReference type="Pfam" id="PF14214">
    <property type="entry name" value="Helitron_like_N"/>
    <property type="match status" value="1"/>
</dbReference>
<feature type="domain" description="Helitron helicase-like" evidence="1">
    <location>
        <begin position="15"/>
        <end position="134"/>
    </location>
</feature>
<evidence type="ECO:0000313" key="3">
    <source>
        <dbReference type="Proteomes" id="UP000054485"/>
    </source>
</evidence>
<evidence type="ECO:0000259" key="1">
    <source>
        <dbReference type="Pfam" id="PF14214"/>
    </source>
</evidence>
<dbReference type="Proteomes" id="UP000054485">
    <property type="component" value="Unassembled WGS sequence"/>
</dbReference>
<reference evidence="2 3" key="1">
    <citation type="submission" date="2014-04" db="EMBL/GenBank/DDBJ databases">
        <authorList>
            <consortium name="DOE Joint Genome Institute"/>
            <person name="Kuo A."/>
            <person name="Ruytinx J."/>
            <person name="Rineau F."/>
            <person name="Colpaert J."/>
            <person name="Kohler A."/>
            <person name="Nagy L.G."/>
            <person name="Floudas D."/>
            <person name="Copeland A."/>
            <person name="Barry K.W."/>
            <person name="Cichocki N."/>
            <person name="Veneault-Fourrey C."/>
            <person name="LaButti K."/>
            <person name="Lindquist E.A."/>
            <person name="Lipzen A."/>
            <person name="Lundell T."/>
            <person name="Morin E."/>
            <person name="Murat C."/>
            <person name="Sun H."/>
            <person name="Tunlid A."/>
            <person name="Henrissat B."/>
            <person name="Grigoriev I.V."/>
            <person name="Hibbett D.S."/>
            <person name="Martin F."/>
            <person name="Nordberg H.P."/>
            <person name="Cantor M.N."/>
            <person name="Hua S.X."/>
        </authorList>
    </citation>
    <scope>NUCLEOTIDE SEQUENCE [LARGE SCALE GENOMIC DNA]</scope>
    <source>
        <strain evidence="2 3">UH-Slu-Lm8-n1</strain>
    </source>
</reference>
<evidence type="ECO:0000313" key="2">
    <source>
        <dbReference type="EMBL" id="KIK33915.1"/>
    </source>
</evidence>